<dbReference type="Proteomes" id="UP000626092">
    <property type="component" value="Unassembled WGS sequence"/>
</dbReference>
<dbReference type="EMBL" id="WJXA01000491">
    <property type="protein sequence ID" value="KAF7112459.1"/>
    <property type="molecule type" value="Genomic_DNA"/>
</dbReference>
<evidence type="ECO:0000313" key="4">
    <source>
        <dbReference type="Proteomes" id="UP000626092"/>
    </source>
</evidence>
<dbReference type="InterPro" id="IPR036397">
    <property type="entry name" value="RNaseH_sf"/>
</dbReference>
<dbReference type="PANTHER" id="PTHR46148:SF52">
    <property type="entry name" value="OS04G0603800 PROTEIN"/>
    <property type="match status" value="1"/>
</dbReference>
<dbReference type="GO" id="GO:0003676">
    <property type="term" value="F:nucleic acid binding"/>
    <property type="evidence" value="ECO:0007669"/>
    <property type="project" value="InterPro"/>
</dbReference>
<dbReference type="SUPFAM" id="SSF54160">
    <property type="entry name" value="Chromo domain-like"/>
    <property type="match status" value="1"/>
</dbReference>
<evidence type="ECO:0000259" key="2">
    <source>
        <dbReference type="Pfam" id="PF24626"/>
    </source>
</evidence>
<dbReference type="Pfam" id="PF24626">
    <property type="entry name" value="SH3_Tf2-1"/>
    <property type="match status" value="1"/>
</dbReference>
<dbReference type="InterPro" id="IPR056924">
    <property type="entry name" value="SH3_Tf2-1"/>
</dbReference>
<evidence type="ECO:0000313" key="3">
    <source>
        <dbReference type="EMBL" id="KAF7112459.1"/>
    </source>
</evidence>
<dbReference type="InterPro" id="IPR016197">
    <property type="entry name" value="Chromo-like_dom_sf"/>
</dbReference>
<dbReference type="Gene3D" id="3.30.420.10">
    <property type="entry name" value="Ribonuclease H-like superfamily/Ribonuclease H"/>
    <property type="match status" value="1"/>
</dbReference>
<keyword evidence="4" id="KW-1185">Reference proteome</keyword>
<feature type="region of interest" description="Disordered" evidence="1">
    <location>
        <begin position="264"/>
        <end position="292"/>
    </location>
</feature>
<feature type="compositionally biased region" description="Low complexity" evidence="1">
    <location>
        <begin position="264"/>
        <end position="280"/>
    </location>
</feature>
<evidence type="ECO:0000256" key="1">
    <source>
        <dbReference type="SAM" id="MobiDB-lite"/>
    </source>
</evidence>
<protein>
    <recommendedName>
        <fullName evidence="2">Tf2-1-like SH3-like domain-containing protein</fullName>
    </recommendedName>
</protein>
<dbReference type="SUPFAM" id="SSF53098">
    <property type="entry name" value="Ribonuclease H-like"/>
    <property type="match status" value="1"/>
</dbReference>
<feature type="domain" description="Tf2-1-like SH3-like" evidence="2">
    <location>
        <begin position="98"/>
        <end position="161"/>
    </location>
</feature>
<proteinExistence type="predicted"/>
<reference evidence="3" key="1">
    <citation type="submission" date="2019-11" db="EMBL/GenBank/DDBJ databases">
        <authorList>
            <person name="Liu Y."/>
            <person name="Hou J."/>
            <person name="Li T.-Q."/>
            <person name="Guan C.-H."/>
            <person name="Wu X."/>
            <person name="Wu H.-Z."/>
            <person name="Ling F."/>
            <person name="Zhang R."/>
            <person name="Shi X.-G."/>
            <person name="Ren J.-P."/>
            <person name="Chen E.-F."/>
            <person name="Sun J.-M."/>
        </authorList>
    </citation>
    <scope>NUCLEOTIDE SEQUENCE</scope>
    <source>
        <strain evidence="3">Adult_tree_wgs_1</strain>
        <tissue evidence="3">Leaves</tissue>
    </source>
</reference>
<accession>A0A834L3T0</accession>
<sequence length="321" mass="36859">MTGDYPRQWAKWLPLAEWWYNTTYHSVTKTTPYFAVYGQEPPDHTFCISKPSSVAEVGNWVRERAAIIKHLKEHLSQAQHRMKHYADKGRSEREFTVGDWVFLRLQPYKQVTVALHKNMKLAPRFYGPYQVLERVGTVGYRLNLPAAAKIHPVFHVSLLKKKLGANVVAQTTLPPIGPEGAFQLEPMALLERRMVKRGNKAVVQWLVQWMNSFPEDATWADHSEIEAKEIVEKLVRSEWREISETELHRKIDNVAGNSMKTAITGKPTIVTPTPTKTSSSRAIKDENRHHRKTQICVTPTPKMRATNAVRPNRNSPRNELV</sequence>
<dbReference type="AlphaFoldDB" id="A0A834L3T0"/>
<dbReference type="PANTHER" id="PTHR46148">
    <property type="entry name" value="CHROMO DOMAIN-CONTAINING PROTEIN"/>
    <property type="match status" value="1"/>
</dbReference>
<comment type="caution">
    <text evidence="3">The sequence shown here is derived from an EMBL/GenBank/DDBJ whole genome shotgun (WGS) entry which is preliminary data.</text>
</comment>
<name>A0A834L3T0_RHOSS</name>
<dbReference type="InterPro" id="IPR012337">
    <property type="entry name" value="RNaseH-like_sf"/>
</dbReference>
<organism evidence="3 4">
    <name type="scientific">Rhododendron simsii</name>
    <name type="common">Sims's rhododendron</name>
    <dbReference type="NCBI Taxonomy" id="118357"/>
    <lineage>
        <taxon>Eukaryota</taxon>
        <taxon>Viridiplantae</taxon>
        <taxon>Streptophyta</taxon>
        <taxon>Embryophyta</taxon>
        <taxon>Tracheophyta</taxon>
        <taxon>Spermatophyta</taxon>
        <taxon>Magnoliopsida</taxon>
        <taxon>eudicotyledons</taxon>
        <taxon>Gunneridae</taxon>
        <taxon>Pentapetalae</taxon>
        <taxon>asterids</taxon>
        <taxon>Ericales</taxon>
        <taxon>Ericaceae</taxon>
        <taxon>Ericoideae</taxon>
        <taxon>Rhodoreae</taxon>
        <taxon>Rhododendron</taxon>
    </lineage>
</organism>
<dbReference type="OrthoDB" id="5554229at2759"/>
<gene>
    <name evidence="3" type="ORF">RHSIM_RhsimUnG0227300</name>
</gene>